<gene>
    <name evidence="2" type="ORF">OE699_02145</name>
</gene>
<evidence type="ECO:0000256" key="1">
    <source>
        <dbReference type="SAM" id="SignalP"/>
    </source>
</evidence>
<comment type="caution">
    <text evidence="2">The sequence shown here is derived from an EMBL/GenBank/DDBJ whole genome shotgun (WGS) entry which is preliminary data.</text>
</comment>
<sequence>MRVATFSLIAVAALAACAKQPDQISAVDIGDRAYANYSCRDLAKEKLSIEQDLANLTAKQKSAANGDAWGVFLLGLPLSSMSGGDQEALIAVAKGKVHAIERTQAAKRCN</sequence>
<keyword evidence="1" id="KW-0732">Signal</keyword>
<organism evidence="2 3">
    <name type="scientific">Sedimentimonas flavescens</name>
    <dbReference type="NCBI Taxonomy" id="2851012"/>
    <lineage>
        <taxon>Bacteria</taxon>
        <taxon>Pseudomonadati</taxon>
        <taxon>Pseudomonadota</taxon>
        <taxon>Alphaproteobacteria</taxon>
        <taxon>Rhodobacterales</taxon>
        <taxon>Rhodobacter group</taxon>
        <taxon>Sedimentimonas</taxon>
    </lineage>
</organism>
<dbReference type="PROSITE" id="PS51257">
    <property type="entry name" value="PROKAR_LIPOPROTEIN"/>
    <property type="match status" value="1"/>
</dbReference>
<keyword evidence="3" id="KW-1185">Reference proteome</keyword>
<accession>A0ABT2ZVH0</accession>
<dbReference type="EMBL" id="JAOWKW010000001">
    <property type="protein sequence ID" value="MCV2877641.1"/>
    <property type="molecule type" value="Genomic_DNA"/>
</dbReference>
<feature type="signal peptide" evidence="1">
    <location>
        <begin position="1"/>
        <end position="18"/>
    </location>
</feature>
<evidence type="ECO:0000313" key="2">
    <source>
        <dbReference type="EMBL" id="MCV2877641.1"/>
    </source>
</evidence>
<evidence type="ECO:0000313" key="3">
    <source>
        <dbReference type="Proteomes" id="UP001526166"/>
    </source>
</evidence>
<dbReference type="Proteomes" id="UP001526166">
    <property type="component" value="Unassembled WGS sequence"/>
</dbReference>
<proteinExistence type="predicted"/>
<reference evidence="2 3" key="1">
    <citation type="submission" date="2022-10" db="EMBL/GenBank/DDBJ databases">
        <title>Sinirhodobacter sp. nov., isolated from ocean surface sediments.</title>
        <authorList>
            <person name="He W."/>
            <person name="Wang L."/>
            <person name="Zhang D.-F."/>
        </authorList>
    </citation>
    <scope>NUCLEOTIDE SEQUENCE [LARGE SCALE GENOMIC DNA]</scope>
    <source>
        <strain evidence="2 3">WL0115</strain>
    </source>
</reference>
<evidence type="ECO:0008006" key="4">
    <source>
        <dbReference type="Google" id="ProtNLM"/>
    </source>
</evidence>
<protein>
    <recommendedName>
        <fullName evidence="4">Lipoprotein</fullName>
    </recommendedName>
</protein>
<name>A0ABT2ZVH0_9RHOB</name>
<dbReference type="RefSeq" id="WP_263846926.1">
    <property type="nucleotide sequence ID" value="NZ_JAOWKW010000001.1"/>
</dbReference>
<feature type="chain" id="PRO_5046506976" description="Lipoprotein" evidence="1">
    <location>
        <begin position="19"/>
        <end position="110"/>
    </location>
</feature>